<dbReference type="Pfam" id="PF00875">
    <property type="entry name" value="DNA_photolyase"/>
    <property type="match status" value="1"/>
</dbReference>
<dbReference type="InterPro" id="IPR014729">
    <property type="entry name" value="Rossmann-like_a/b/a_fold"/>
</dbReference>
<name>A0ABU4HVH7_9ACTN</name>
<dbReference type="Gene3D" id="1.25.40.80">
    <property type="match status" value="1"/>
</dbReference>
<feature type="domain" description="Photolyase/cryptochrome alpha/beta" evidence="1">
    <location>
        <begin position="7"/>
        <end position="136"/>
    </location>
</feature>
<dbReference type="RefSeq" id="WP_318599757.1">
    <property type="nucleotide sequence ID" value="NZ_JAWSTH010000081.1"/>
</dbReference>
<gene>
    <name evidence="2" type="ORF">R7226_23295</name>
</gene>
<evidence type="ECO:0000259" key="1">
    <source>
        <dbReference type="PROSITE" id="PS51645"/>
    </source>
</evidence>
<dbReference type="SUPFAM" id="SSF52425">
    <property type="entry name" value="Cryptochrome/photolyase, N-terminal domain"/>
    <property type="match status" value="1"/>
</dbReference>
<dbReference type="PROSITE" id="PS51645">
    <property type="entry name" value="PHR_CRY_ALPHA_BETA"/>
    <property type="match status" value="1"/>
</dbReference>
<dbReference type="PANTHER" id="PTHR11455">
    <property type="entry name" value="CRYPTOCHROME"/>
    <property type="match status" value="1"/>
</dbReference>
<sequence>MPAPADTIALVWFRRDLRLHDHPPLVRALAEHARVVPVFVVDPAIVRGRFASGPRTAFMLACLRELDAALRERGSGLVVREGSPERELPALAREAGASAVLWASDATPYALARDRRVREALADAGVEAQPGPGNFVADVGRPRTRGGTPFVVFTPFQRAWEQLERRPVRRAPSELPPLPSKLRKGSLPALEALVGKRAAADAAALREPAAEPGEA</sequence>
<dbReference type="PANTHER" id="PTHR11455:SF9">
    <property type="entry name" value="CRYPTOCHROME CIRCADIAN CLOCK 5 ISOFORM X1"/>
    <property type="match status" value="1"/>
</dbReference>
<dbReference type="EMBL" id="JAWSTH010000081">
    <property type="protein sequence ID" value="MDW5597293.1"/>
    <property type="molecule type" value="Genomic_DNA"/>
</dbReference>
<feature type="non-terminal residue" evidence="2">
    <location>
        <position position="215"/>
    </location>
</feature>
<accession>A0ABU4HVH7</accession>
<comment type="caution">
    <text evidence="2">The sequence shown here is derived from an EMBL/GenBank/DDBJ whole genome shotgun (WGS) entry which is preliminary data.</text>
</comment>
<evidence type="ECO:0000313" key="2">
    <source>
        <dbReference type="EMBL" id="MDW5597293.1"/>
    </source>
</evidence>
<keyword evidence="3" id="KW-1185">Reference proteome</keyword>
<dbReference type="InterPro" id="IPR006050">
    <property type="entry name" value="DNA_photolyase_N"/>
</dbReference>
<dbReference type="Gene3D" id="3.40.50.620">
    <property type="entry name" value="HUPs"/>
    <property type="match status" value="1"/>
</dbReference>
<dbReference type="Proteomes" id="UP001284601">
    <property type="component" value="Unassembled WGS sequence"/>
</dbReference>
<reference evidence="2 3" key="2">
    <citation type="submission" date="2023-10" db="EMBL/GenBank/DDBJ databases">
        <authorList>
            <person name="Han X.F."/>
        </authorList>
    </citation>
    <scope>NUCLEOTIDE SEQUENCE [LARGE SCALE GENOMIC DNA]</scope>
    <source>
        <strain evidence="2 3">KCTC 39840</strain>
    </source>
</reference>
<reference evidence="3" key="1">
    <citation type="submission" date="2023-07" db="EMBL/GenBank/DDBJ databases">
        <title>Conexibacter stalactiti sp. nov., isolated from stalactites in a lava cave and emended description of the genus Conexibacter.</title>
        <authorList>
            <person name="Lee S.D."/>
        </authorList>
    </citation>
    <scope>NUCLEOTIDE SEQUENCE [LARGE SCALE GENOMIC DNA]</scope>
    <source>
        <strain evidence="3">KCTC 39840</strain>
    </source>
</reference>
<dbReference type="InterPro" id="IPR002081">
    <property type="entry name" value="Cryptochrome/DNA_photolyase_1"/>
</dbReference>
<protein>
    <submittedName>
        <fullName evidence="2">Deoxyribodipyrimidine photo-lyase</fullName>
    </submittedName>
</protein>
<dbReference type="InterPro" id="IPR036155">
    <property type="entry name" value="Crypto/Photolyase_N_sf"/>
</dbReference>
<evidence type="ECO:0000313" key="3">
    <source>
        <dbReference type="Proteomes" id="UP001284601"/>
    </source>
</evidence>
<organism evidence="2 3">
    <name type="scientific">Conexibacter stalactiti</name>
    <dbReference type="NCBI Taxonomy" id="1940611"/>
    <lineage>
        <taxon>Bacteria</taxon>
        <taxon>Bacillati</taxon>
        <taxon>Actinomycetota</taxon>
        <taxon>Thermoleophilia</taxon>
        <taxon>Solirubrobacterales</taxon>
        <taxon>Conexibacteraceae</taxon>
        <taxon>Conexibacter</taxon>
    </lineage>
</organism>
<proteinExistence type="predicted"/>